<gene>
    <name evidence="5" type="ORF">KFE25_008025</name>
</gene>
<dbReference type="Proteomes" id="UP000751190">
    <property type="component" value="Unassembled WGS sequence"/>
</dbReference>
<dbReference type="GO" id="GO:0006457">
    <property type="term" value="P:protein folding"/>
    <property type="evidence" value="ECO:0007669"/>
    <property type="project" value="TreeGrafter"/>
</dbReference>
<evidence type="ECO:0000256" key="1">
    <source>
        <dbReference type="ARBA" id="ARBA00004496"/>
    </source>
</evidence>
<feature type="region of interest" description="Disordered" evidence="3">
    <location>
        <begin position="84"/>
        <end position="117"/>
    </location>
</feature>
<reference evidence="5" key="1">
    <citation type="submission" date="2021-05" db="EMBL/GenBank/DDBJ databases">
        <title>The genome of the haptophyte Pavlova lutheri (Diacronema luteri, Pavlovales) - a model for lipid biosynthesis in eukaryotic algae.</title>
        <authorList>
            <person name="Hulatt C.J."/>
            <person name="Posewitz M.C."/>
        </authorList>
    </citation>
    <scope>NUCLEOTIDE SEQUENCE</scope>
    <source>
        <strain evidence="5">NIVA-4/92</strain>
    </source>
</reference>
<proteinExistence type="predicted"/>
<sequence>MLVEAAPAVAANGQVAGPRLRGASHAAALAQPAGPAGDDDVRGAIERNRARGWTPDDVRWHAWIGTRGSDVVVTDTNVHRYARIVSTPPEPSGSPRAPVAAAAGRAPAGAHARAPPPSAGLGADLGLYSWTQTVKRVELTVPVPAGSRARQLVVVMQRAHICVGRVGEPPIVNAALAMPIYVGGGADEDGSYWELVDGRAVVLHLSKWHSRERANCRDASETWWRSCFADEPPCALPAPPVAYYLARDADEYDERACRPGGGVQYAG</sequence>
<accession>A0A8J5XDD9</accession>
<evidence type="ECO:0000313" key="6">
    <source>
        <dbReference type="Proteomes" id="UP000751190"/>
    </source>
</evidence>
<dbReference type="PANTHER" id="PTHR12356:SF3">
    <property type="entry name" value="NUCLEAR MIGRATION PROTEIN NUDC"/>
    <property type="match status" value="1"/>
</dbReference>
<dbReference type="AlphaFoldDB" id="A0A8J5XDD9"/>
<evidence type="ECO:0000313" key="5">
    <source>
        <dbReference type="EMBL" id="KAG8466646.1"/>
    </source>
</evidence>
<dbReference type="Pfam" id="PF04969">
    <property type="entry name" value="CS"/>
    <property type="match status" value="1"/>
</dbReference>
<dbReference type="GO" id="GO:0051082">
    <property type="term" value="F:unfolded protein binding"/>
    <property type="evidence" value="ECO:0007669"/>
    <property type="project" value="TreeGrafter"/>
</dbReference>
<dbReference type="PANTHER" id="PTHR12356">
    <property type="entry name" value="NUCLEAR MOVEMENT PROTEIN NUDC"/>
    <property type="match status" value="1"/>
</dbReference>
<dbReference type="Gene3D" id="2.60.40.790">
    <property type="match status" value="1"/>
</dbReference>
<feature type="compositionally biased region" description="Low complexity" evidence="3">
    <location>
        <begin position="93"/>
        <end position="113"/>
    </location>
</feature>
<evidence type="ECO:0000256" key="2">
    <source>
        <dbReference type="ARBA" id="ARBA00022490"/>
    </source>
</evidence>
<comment type="caution">
    <text evidence="5">The sequence shown here is derived from an EMBL/GenBank/DDBJ whole genome shotgun (WGS) entry which is preliminary data.</text>
</comment>
<comment type="subcellular location">
    <subcellularLocation>
        <location evidence="1">Cytoplasm</location>
    </subcellularLocation>
</comment>
<keyword evidence="6" id="KW-1185">Reference proteome</keyword>
<dbReference type="EMBL" id="JAGTXO010000007">
    <property type="protein sequence ID" value="KAG8466646.1"/>
    <property type="molecule type" value="Genomic_DNA"/>
</dbReference>
<organism evidence="5 6">
    <name type="scientific">Diacronema lutheri</name>
    <name type="common">Unicellular marine alga</name>
    <name type="synonym">Monochrysis lutheri</name>
    <dbReference type="NCBI Taxonomy" id="2081491"/>
    <lineage>
        <taxon>Eukaryota</taxon>
        <taxon>Haptista</taxon>
        <taxon>Haptophyta</taxon>
        <taxon>Pavlovophyceae</taxon>
        <taxon>Pavlovales</taxon>
        <taxon>Pavlovaceae</taxon>
        <taxon>Diacronema</taxon>
    </lineage>
</organism>
<name>A0A8J5XDD9_DIALT</name>
<feature type="domain" description="CS" evidence="4">
    <location>
        <begin position="128"/>
        <end position="207"/>
    </location>
</feature>
<dbReference type="InterPro" id="IPR007052">
    <property type="entry name" value="CS_dom"/>
</dbReference>
<dbReference type="OrthoDB" id="416217at2759"/>
<evidence type="ECO:0000259" key="4">
    <source>
        <dbReference type="Pfam" id="PF04969"/>
    </source>
</evidence>
<dbReference type="InterPro" id="IPR037898">
    <property type="entry name" value="NudC_fam"/>
</dbReference>
<protein>
    <recommendedName>
        <fullName evidence="4">CS domain-containing protein</fullName>
    </recommendedName>
</protein>
<dbReference type="GO" id="GO:0005737">
    <property type="term" value="C:cytoplasm"/>
    <property type="evidence" value="ECO:0007669"/>
    <property type="project" value="UniProtKB-SubCell"/>
</dbReference>
<dbReference type="InterPro" id="IPR008978">
    <property type="entry name" value="HSP20-like_chaperone"/>
</dbReference>
<evidence type="ECO:0000256" key="3">
    <source>
        <dbReference type="SAM" id="MobiDB-lite"/>
    </source>
</evidence>
<dbReference type="CDD" id="cd06467">
    <property type="entry name" value="p23_NUDC_like"/>
    <property type="match status" value="1"/>
</dbReference>
<keyword evidence="2" id="KW-0963">Cytoplasm</keyword>
<dbReference type="SUPFAM" id="SSF49764">
    <property type="entry name" value="HSP20-like chaperones"/>
    <property type="match status" value="1"/>
</dbReference>